<evidence type="ECO:0000313" key="1">
    <source>
        <dbReference type="EMBL" id="SFI57934.1"/>
    </source>
</evidence>
<organism evidence="1 2">
    <name type="scientific">Parapedobacter indicus</name>
    <dbReference type="NCBI Taxonomy" id="1477437"/>
    <lineage>
        <taxon>Bacteria</taxon>
        <taxon>Pseudomonadati</taxon>
        <taxon>Bacteroidota</taxon>
        <taxon>Sphingobacteriia</taxon>
        <taxon>Sphingobacteriales</taxon>
        <taxon>Sphingobacteriaceae</taxon>
        <taxon>Parapedobacter</taxon>
    </lineage>
</organism>
<dbReference type="AlphaFoldDB" id="A0A1I3JCI6"/>
<gene>
    <name evidence="1" type="ORF">SAMN05444682_104395</name>
</gene>
<protein>
    <submittedName>
        <fullName evidence="1">Uncharacterized protein</fullName>
    </submittedName>
</protein>
<dbReference type="EMBL" id="FOQO01000004">
    <property type="protein sequence ID" value="SFI57934.1"/>
    <property type="molecule type" value="Genomic_DNA"/>
</dbReference>
<dbReference type="Proteomes" id="UP000198670">
    <property type="component" value="Unassembled WGS sequence"/>
</dbReference>
<evidence type="ECO:0000313" key="2">
    <source>
        <dbReference type="Proteomes" id="UP000198670"/>
    </source>
</evidence>
<reference evidence="1 2" key="1">
    <citation type="submission" date="2016-10" db="EMBL/GenBank/DDBJ databases">
        <authorList>
            <person name="de Groot N.N."/>
        </authorList>
    </citation>
    <scope>NUCLEOTIDE SEQUENCE [LARGE SCALE GENOMIC DNA]</scope>
    <source>
        <strain evidence="1 2">RK1</strain>
    </source>
</reference>
<sequence>MEILRYYLPAIRKIVNQLKELEKDPMGCSTTCLLIQEKLIVNLTNIEYRIRKAKKEASDIKKILTDKGLQNSKEKSKQLKARSKILLKRIDEYQNIRILFKSIGDGIAFLYINRFDLKAQNFKQSTGFISNKKGNRLERKCFRHAFKAGGIAIMNDLTNVLKYFDLMIITGLDDWFPIEVKSGSSKNKVQADKGRTLMKYLLADEPADVYERGMPMIRQSLVSNVQDHIEKVNDLFKEARKKGFALQKIETGLTILATFEDEIDDFESLLNSLHLVEPILFCQNNYAVTQFGYYPYCLSIKATEDYLDFLSGKLQIFHFFDRACLQPVAKKYGYNYEFLGQEEMYVNFTHKDVDVKFAISWHSFSRIFFEYISPSWLINDHFLQIKEMTKSLKENPDLYA</sequence>
<dbReference type="OrthoDB" id="6864460at2"/>
<dbReference type="RefSeq" id="WP_090626627.1">
    <property type="nucleotide sequence ID" value="NZ_FOQO01000004.1"/>
</dbReference>
<proteinExistence type="predicted"/>
<name>A0A1I3JCI6_9SPHI</name>
<keyword evidence="2" id="KW-1185">Reference proteome</keyword>
<accession>A0A1I3JCI6</accession>